<dbReference type="AlphaFoldDB" id="A0AAX3N0P9"/>
<evidence type="ECO:0000256" key="6">
    <source>
        <dbReference type="SAM" id="Phobius"/>
    </source>
</evidence>
<dbReference type="CDD" id="cd17319">
    <property type="entry name" value="MFS_ExuT_GudP_like"/>
    <property type="match status" value="1"/>
</dbReference>
<feature type="transmembrane region" description="Helical" evidence="6">
    <location>
        <begin position="301"/>
        <end position="325"/>
    </location>
</feature>
<feature type="transmembrane region" description="Helical" evidence="6">
    <location>
        <begin position="143"/>
        <end position="160"/>
    </location>
</feature>
<dbReference type="PANTHER" id="PTHR11662">
    <property type="entry name" value="SOLUTE CARRIER FAMILY 17"/>
    <property type="match status" value="1"/>
</dbReference>
<feature type="transmembrane region" description="Helical" evidence="6">
    <location>
        <begin position="367"/>
        <end position="388"/>
    </location>
</feature>
<accession>A0AAX3N0P9</accession>
<proteinExistence type="predicted"/>
<organism evidence="8 9">
    <name type="scientific">Paenibacillus urinalis</name>
    <dbReference type="NCBI Taxonomy" id="521520"/>
    <lineage>
        <taxon>Bacteria</taxon>
        <taxon>Bacillati</taxon>
        <taxon>Bacillota</taxon>
        <taxon>Bacilli</taxon>
        <taxon>Bacillales</taxon>
        <taxon>Paenibacillaceae</taxon>
        <taxon>Paenibacillus</taxon>
    </lineage>
</organism>
<feature type="transmembrane region" description="Helical" evidence="6">
    <location>
        <begin position="245"/>
        <end position="265"/>
    </location>
</feature>
<dbReference type="Pfam" id="PF07690">
    <property type="entry name" value="MFS_1"/>
    <property type="match status" value="1"/>
</dbReference>
<dbReference type="InterPro" id="IPR050382">
    <property type="entry name" value="MFS_Na/Anion_cotransporter"/>
</dbReference>
<dbReference type="Gene3D" id="1.20.1250.20">
    <property type="entry name" value="MFS general substrate transporter like domains"/>
    <property type="match status" value="2"/>
</dbReference>
<keyword evidence="5 6" id="KW-0472">Membrane</keyword>
<feature type="transmembrane region" description="Helical" evidence="6">
    <location>
        <begin position="76"/>
        <end position="95"/>
    </location>
</feature>
<dbReference type="PROSITE" id="PS50850">
    <property type="entry name" value="MFS"/>
    <property type="match status" value="1"/>
</dbReference>
<evidence type="ECO:0000256" key="3">
    <source>
        <dbReference type="ARBA" id="ARBA00022692"/>
    </source>
</evidence>
<reference evidence="8" key="1">
    <citation type="submission" date="2023-02" db="EMBL/GenBank/DDBJ databases">
        <title>Pathogen: clinical or host-associated sample.</title>
        <authorList>
            <person name="Hergert J."/>
            <person name="Casey R."/>
            <person name="Wagner J."/>
            <person name="Young E.L."/>
            <person name="Oakeson K.F."/>
        </authorList>
    </citation>
    <scope>NUCLEOTIDE SEQUENCE</scope>
    <source>
        <strain evidence="8">2022CK-00830</strain>
    </source>
</reference>
<dbReference type="InterPro" id="IPR036259">
    <property type="entry name" value="MFS_trans_sf"/>
</dbReference>
<evidence type="ECO:0000256" key="4">
    <source>
        <dbReference type="ARBA" id="ARBA00022989"/>
    </source>
</evidence>
<evidence type="ECO:0000256" key="5">
    <source>
        <dbReference type="ARBA" id="ARBA00023136"/>
    </source>
</evidence>
<feature type="transmembrane region" description="Helical" evidence="6">
    <location>
        <begin position="212"/>
        <end position="233"/>
    </location>
</feature>
<sequence>MKKEPNSKLILTALFAAWIVSYIDRGVITLALSQMGKDMSLDASALGIVLSSFFVGYALMQIPGGWLADKFGSRKVIVVAILFWSLFTGLSGAVWSLASLLVIRFLFGIGEGAYPSASTKAISDYFAKEKRTKAQTTMMSSNALGGAIAPIICTPLLLWLGWRHTFLAISLLGVVLVIWFLYITRGSSAQHSTASPKAEKGVYKELLRNTTLWRVMALFFFANIASWGLSSWMPTYLIEAQGIDLKAAGLVSAIPAVIAALGMLISGRIIDRIGAKAKYVVTGCLFMYALFLFLVTRAGGLAEIMLCMSIAMAFGSFTLSFVFTLPHRLMKQRVVGTAFGMINFGGQAAGILSPAIMGFLISSTNSYNSAFLFLTASCLVAAIISLTIPKLNKQPDEPITDPSAVVLTARH</sequence>
<keyword evidence="4 6" id="KW-1133">Transmembrane helix</keyword>
<dbReference type="SUPFAM" id="SSF103473">
    <property type="entry name" value="MFS general substrate transporter"/>
    <property type="match status" value="1"/>
</dbReference>
<feature type="domain" description="Major facilitator superfamily (MFS) profile" evidence="7">
    <location>
        <begin position="10"/>
        <end position="393"/>
    </location>
</feature>
<evidence type="ECO:0000313" key="9">
    <source>
        <dbReference type="Proteomes" id="UP001220962"/>
    </source>
</evidence>
<dbReference type="GO" id="GO:0005886">
    <property type="term" value="C:plasma membrane"/>
    <property type="evidence" value="ECO:0007669"/>
    <property type="project" value="UniProtKB-SubCell"/>
</dbReference>
<evidence type="ECO:0000259" key="7">
    <source>
        <dbReference type="PROSITE" id="PS50850"/>
    </source>
</evidence>
<comment type="subcellular location">
    <subcellularLocation>
        <location evidence="1">Cell membrane</location>
        <topology evidence="1">Multi-pass membrane protein</topology>
    </subcellularLocation>
</comment>
<dbReference type="GO" id="GO:0022857">
    <property type="term" value="F:transmembrane transporter activity"/>
    <property type="evidence" value="ECO:0007669"/>
    <property type="project" value="InterPro"/>
</dbReference>
<gene>
    <name evidence="8" type="ORF">PUW23_02845</name>
</gene>
<dbReference type="Proteomes" id="UP001220962">
    <property type="component" value="Chromosome"/>
</dbReference>
<feature type="transmembrane region" description="Helical" evidence="6">
    <location>
        <begin position="337"/>
        <end position="361"/>
    </location>
</feature>
<feature type="transmembrane region" description="Helical" evidence="6">
    <location>
        <begin position="166"/>
        <end position="183"/>
    </location>
</feature>
<evidence type="ECO:0000256" key="1">
    <source>
        <dbReference type="ARBA" id="ARBA00004651"/>
    </source>
</evidence>
<feature type="transmembrane region" description="Helical" evidence="6">
    <location>
        <begin position="41"/>
        <end position="64"/>
    </location>
</feature>
<dbReference type="RefSeq" id="WP_205054341.1">
    <property type="nucleotide sequence ID" value="NZ_CP118101.1"/>
</dbReference>
<evidence type="ECO:0000313" key="8">
    <source>
        <dbReference type="EMBL" id="WDH83203.1"/>
    </source>
</evidence>
<protein>
    <submittedName>
        <fullName evidence="8">MFS transporter</fullName>
    </submittedName>
</protein>
<evidence type="ECO:0000256" key="2">
    <source>
        <dbReference type="ARBA" id="ARBA00022448"/>
    </source>
</evidence>
<keyword evidence="3 6" id="KW-0812">Transmembrane</keyword>
<dbReference type="EMBL" id="CP118101">
    <property type="protein sequence ID" value="WDH83203.1"/>
    <property type="molecule type" value="Genomic_DNA"/>
</dbReference>
<name>A0AAX3N0P9_9BACL</name>
<dbReference type="PANTHER" id="PTHR11662:SF399">
    <property type="entry name" value="FI19708P1-RELATED"/>
    <property type="match status" value="1"/>
</dbReference>
<dbReference type="InterPro" id="IPR020846">
    <property type="entry name" value="MFS_dom"/>
</dbReference>
<keyword evidence="2" id="KW-0813">Transport</keyword>
<dbReference type="InterPro" id="IPR011701">
    <property type="entry name" value="MFS"/>
</dbReference>
<feature type="transmembrane region" description="Helical" evidence="6">
    <location>
        <begin position="277"/>
        <end position="295"/>
    </location>
</feature>